<keyword evidence="2" id="KW-0732">Signal</keyword>
<evidence type="ECO:0000313" key="4">
    <source>
        <dbReference type="Proteomes" id="UP000322245"/>
    </source>
</evidence>
<proteinExistence type="predicted"/>
<evidence type="ECO:0000313" key="3">
    <source>
        <dbReference type="EMBL" id="TYJ56691.1"/>
    </source>
</evidence>
<gene>
    <name evidence="3" type="ORF">B9479_002622</name>
</gene>
<feature type="chain" id="PRO_5023135530" evidence="2">
    <location>
        <begin position="21"/>
        <end position="291"/>
    </location>
</feature>
<name>A0A5D3B2E0_9TREE</name>
<dbReference type="PANTHER" id="PTHR37487">
    <property type="entry name" value="CHROMOSOME 1, WHOLE GENOME SHOTGUN SEQUENCE"/>
    <property type="match status" value="1"/>
</dbReference>
<accession>A0A5D3B2E0</accession>
<protein>
    <submittedName>
        <fullName evidence="3">Uncharacterized protein</fullName>
    </submittedName>
</protein>
<dbReference type="PANTHER" id="PTHR37487:SF2">
    <property type="entry name" value="EXPRESSED PROTEIN"/>
    <property type="match status" value="1"/>
</dbReference>
<feature type="signal peptide" evidence="2">
    <location>
        <begin position="1"/>
        <end position="20"/>
    </location>
</feature>
<sequence>MRPAIQLLSALALAATAAIAGDSSELGNIYAGAPTDGISVYAEDVSQCGTANISWTGANPPVTLEIAEGGYYIGRTSVANLTTGRNDYSTEWLVDVAAGQSLIFQVVDADGKTGYVQNINVTDSDDDSCVKFGAANSSSSAAGNGTSNGTTESSGTSGNDSATAVGGASDSASTASSSSSATFSDSESTTSSSAIEGSPSSVSSESLSTVASTSASVDASSSSPSSASAQAAGSSSSSSSSGGVAAVNDSSSTNSGSSSSTSSSSSSSSASGVAIGGWSVVGAVLSAVVFL</sequence>
<evidence type="ECO:0000256" key="2">
    <source>
        <dbReference type="SAM" id="SignalP"/>
    </source>
</evidence>
<keyword evidence="4" id="KW-1185">Reference proteome</keyword>
<evidence type="ECO:0000256" key="1">
    <source>
        <dbReference type="SAM" id="MobiDB-lite"/>
    </source>
</evidence>
<organism evidence="3 4">
    <name type="scientific">Cryptococcus floricola</name>
    <dbReference type="NCBI Taxonomy" id="2591691"/>
    <lineage>
        <taxon>Eukaryota</taxon>
        <taxon>Fungi</taxon>
        <taxon>Dikarya</taxon>
        <taxon>Basidiomycota</taxon>
        <taxon>Agaricomycotina</taxon>
        <taxon>Tremellomycetes</taxon>
        <taxon>Tremellales</taxon>
        <taxon>Cryptococcaceae</taxon>
        <taxon>Cryptococcus</taxon>
    </lineage>
</organism>
<dbReference type="Proteomes" id="UP000322245">
    <property type="component" value="Unassembled WGS sequence"/>
</dbReference>
<reference evidence="3 4" key="1">
    <citation type="submission" date="2017-05" db="EMBL/GenBank/DDBJ databases">
        <title>The Genome Sequence of Tsuchiyaea wingfieldii DSM 27421.</title>
        <authorList>
            <person name="Cuomo C."/>
            <person name="Passer A."/>
            <person name="Billmyre B."/>
            <person name="Heitman J."/>
        </authorList>
    </citation>
    <scope>NUCLEOTIDE SEQUENCE [LARGE SCALE GENOMIC DNA]</scope>
    <source>
        <strain evidence="3 4">DSM 27421</strain>
    </source>
</reference>
<feature type="compositionally biased region" description="Low complexity" evidence="1">
    <location>
        <begin position="137"/>
        <end position="272"/>
    </location>
</feature>
<dbReference type="EMBL" id="NIDF01000021">
    <property type="protein sequence ID" value="TYJ56691.1"/>
    <property type="molecule type" value="Genomic_DNA"/>
</dbReference>
<feature type="region of interest" description="Disordered" evidence="1">
    <location>
        <begin position="137"/>
        <end position="273"/>
    </location>
</feature>
<dbReference type="AlphaFoldDB" id="A0A5D3B2E0"/>
<comment type="caution">
    <text evidence="3">The sequence shown here is derived from an EMBL/GenBank/DDBJ whole genome shotgun (WGS) entry which is preliminary data.</text>
</comment>